<feature type="region of interest" description="Disordered" evidence="1">
    <location>
        <begin position="1"/>
        <end position="25"/>
    </location>
</feature>
<accession>A0A2P5I2W2</accession>
<organism evidence="2 3">
    <name type="scientific">Diaporthe helianthi</name>
    <dbReference type="NCBI Taxonomy" id="158607"/>
    <lineage>
        <taxon>Eukaryota</taxon>
        <taxon>Fungi</taxon>
        <taxon>Dikarya</taxon>
        <taxon>Ascomycota</taxon>
        <taxon>Pezizomycotina</taxon>
        <taxon>Sordariomycetes</taxon>
        <taxon>Sordariomycetidae</taxon>
        <taxon>Diaporthales</taxon>
        <taxon>Diaporthaceae</taxon>
        <taxon>Diaporthe</taxon>
    </lineage>
</organism>
<gene>
    <name evidence="2" type="ORF">DHEL01_v204754</name>
</gene>
<evidence type="ECO:0000313" key="3">
    <source>
        <dbReference type="Proteomes" id="UP000094444"/>
    </source>
</evidence>
<reference evidence="2" key="1">
    <citation type="submission" date="2017-09" db="EMBL/GenBank/DDBJ databases">
        <title>Polyketide synthases of a Diaporthe helianthi virulent isolate.</title>
        <authorList>
            <person name="Baroncelli R."/>
        </authorList>
    </citation>
    <scope>NUCLEOTIDE SEQUENCE [LARGE SCALE GENOMIC DNA]</scope>
    <source>
        <strain evidence="2">7/96</strain>
    </source>
</reference>
<evidence type="ECO:0000256" key="1">
    <source>
        <dbReference type="SAM" id="MobiDB-lite"/>
    </source>
</evidence>
<dbReference type="AlphaFoldDB" id="A0A2P5I2W2"/>
<evidence type="ECO:0000313" key="2">
    <source>
        <dbReference type="EMBL" id="POS76843.1"/>
    </source>
</evidence>
<dbReference type="EMBL" id="MAVT02000326">
    <property type="protein sequence ID" value="POS76843.1"/>
    <property type="molecule type" value="Genomic_DNA"/>
</dbReference>
<sequence>MQECLDDSRSLPGSPGVPHTPSPNGLLQLQPAACSSVTTFGAMSSLSAGTVFLVHHKSSPAATTCQQMRRGVGARPRCRPVPSDLAAVLRTEPMWVDYPDYLAASAFNVPRLGAAMPIMSP</sequence>
<protein>
    <submittedName>
        <fullName evidence="2">Uncharacterized protein</fullName>
    </submittedName>
</protein>
<name>A0A2P5I2W2_DIAHE</name>
<proteinExistence type="predicted"/>
<dbReference type="Proteomes" id="UP000094444">
    <property type="component" value="Unassembled WGS sequence"/>
</dbReference>
<comment type="caution">
    <text evidence="2">The sequence shown here is derived from an EMBL/GenBank/DDBJ whole genome shotgun (WGS) entry which is preliminary data.</text>
</comment>
<keyword evidence="3" id="KW-1185">Reference proteome</keyword>
<dbReference type="InParanoid" id="A0A2P5I2W2"/>